<keyword evidence="2" id="KW-1134">Transmembrane beta strand</keyword>
<feature type="chain" id="PRO_5014487792" description="RND transporter" evidence="2">
    <location>
        <begin position="27"/>
        <end position="471"/>
    </location>
</feature>
<evidence type="ECO:0000256" key="1">
    <source>
        <dbReference type="ARBA" id="ARBA00007613"/>
    </source>
</evidence>
<dbReference type="Proteomes" id="UP000228948">
    <property type="component" value="Chromosome"/>
</dbReference>
<dbReference type="AlphaFoldDB" id="A0A2K8KH61"/>
<feature type="signal peptide" evidence="2">
    <location>
        <begin position="1"/>
        <end position="26"/>
    </location>
</feature>
<accession>A0A2K8KH61</accession>
<dbReference type="PANTHER" id="PTHR30203:SF24">
    <property type="entry name" value="BLR4935 PROTEIN"/>
    <property type="match status" value="1"/>
</dbReference>
<comment type="subcellular location">
    <subcellularLocation>
        <location evidence="2">Cell membrane</location>
        <topology evidence="2">Lipid-anchor</topology>
    </subcellularLocation>
</comment>
<dbReference type="Pfam" id="PF02321">
    <property type="entry name" value="OEP"/>
    <property type="match status" value="2"/>
</dbReference>
<dbReference type="GO" id="GO:0015562">
    <property type="term" value="F:efflux transmembrane transporter activity"/>
    <property type="evidence" value="ECO:0007669"/>
    <property type="project" value="InterPro"/>
</dbReference>
<dbReference type="InterPro" id="IPR010131">
    <property type="entry name" value="MdtP/NodT-like"/>
</dbReference>
<sequence length="471" mass="50687">MPFNAAKAVKPSVKIVILSVMLGACAQPGPFTTTRDFTVPTQWAAFAQSEPRMVDSGWVASFRSPVLNQLVEDAMKSNRDLRAAAARLSEAQAIARQAGAAAMPTLNADLGLRRDGDGRPEDTASGALRMTWEIDLWGRIQGQRMAAGYEAVAAEAIFEAARQSLAATVALAWIDVNGSARSLQIARQELEARQALLASVEQRIEAQEILAVEGNSARADVARARDRVIAAEAAVANGRRALEVLTGRYPSGRLDVVRGLPSLPGSVPVGLPAQILERRPDIIAAERRVAAAFYRSSEAKAARMPSVSLSGAITSQRDPSRLAWSLVGNIFAPILDGGQRAEQVRVRNAQQQEALALYGARALTAFREVESAIADEAALRRRLSLLNSAASELESAVATERQRFEAGELEAFRLNDVRVRYFEALRDAHTVRVELLRNRVALHLALGGSFVTELPAAAPTQQETASANNTD</sequence>
<dbReference type="InterPro" id="IPR003423">
    <property type="entry name" value="OMP_efflux"/>
</dbReference>
<name>A0A2K8KH61_9RHOB</name>
<evidence type="ECO:0000313" key="4">
    <source>
        <dbReference type="Proteomes" id="UP000228948"/>
    </source>
</evidence>
<organism evidence="3 4">
    <name type="scientific">Roseinatronobacter bogoriensis subsp. barguzinensis</name>
    <dbReference type="NCBI Taxonomy" id="441209"/>
    <lineage>
        <taxon>Bacteria</taxon>
        <taxon>Pseudomonadati</taxon>
        <taxon>Pseudomonadota</taxon>
        <taxon>Alphaproteobacteria</taxon>
        <taxon>Rhodobacterales</taxon>
        <taxon>Paracoccaceae</taxon>
        <taxon>Roseinatronobacter</taxon>
    </lineage>
</organism>
<proteinExistence type="inferred from homology"/>
<dbReference type="STRING" id="441209.GCA_001870665_02959"/>
<dbReference type="EMBL" id="CP024899">
    <property type="protein sequence ID" value="ATX67115.1"/>
    <property type="molecule type" value="Genomic_DNA"/>
</dbReference>
<gene>
    <name evidence="3" type="ORF">BG454_15885</name>
</gene>
<dbReference type="Gene3D" id="2.20.200.10">
    <property type="entry name" value="Outer membrane efflux proteins (OEP)"/>
    <property type="match status" value="1"/>
</dbReference>
<keyword evidence="2" id="KW-0472">Membrane</keyword>
<keyword evidence="2" id="KW-0732">Signal</keyword>
<dbReference type="RefSeq" id="WP_084635000.1">
    <property type="nucleotide sequence ID" value="NZ_CP024899.1"/>
</dbReference>
<evidence type="ECO:0008006" key="5">
    <source>
        <dbReference type="Google" id="ProtNLM"/>
    </source>
</evidence>
<dbReference type="KEGG" id="rbg:BG454_15885"/>
<dbReference type="NCBIfam" id="TIGR01845">
    <property type="entry name" value="outer_NodT"/>
    <property type="match status" value="1"/>
</dbReference>
<dbReference type="Gene3D" id="1.20.1600.10">
    <property type="entry name" value="Outer membrane efflux proteins (OEP)"/>
    <property type="match status" value="1"/>
</dbReference>
<keyword evidence="2" id="KW-0812">Transmembrane</keyword>
<dbReference type="OrthoDB" id="7181739at2"/>
<evidence type="ECO:0000256" key="2">
    <source>
        <dbReference type="RuleBase" id="RU362097"/>
    </source>
</evidence>
<keyword evidence="2" id="KW-0564">Palmitate</keyword>
<reference evidence="3 4" key="1">
    <citation type="submission" date="2017-11" db="EMBL/GenBank/DDBJ databases">
        <title>Revised Sequence and Annotation of the Rhodobaca barguzinensis strain alga05 Genome.</title>
        <authorList>
            <person name="Kopejtka K."/>
            <person name="Tomasch J.M."/>
            <person name="Bunk B."/>
            <person name="Koblizek M."/>
        </authorList>
    </citation>
    <scope>NUCLEOTIDE SEQUENCE [LARGE SCALE GENOMIC DNA]</scope>
    <source>
        <strain evidence="4">alga05</strain>
    </source>
</reference>
<protein>
    <recommendedName>
        <fullName evidence="5">RND transporter</fullName>
    </recommendedName>
</protein>
<evidence type="ECO:0000313" key="3">
    <source>
        <dbReference type="EMBL" id="ATX67115.1"/>
    </source>
</evidence>
<keyword evidence="2" id="KW-0449">Lipoprotein</keyword>
<dbReference type="SUPFAM" id="SSF56954">
    <property type="entry name" value="Outer membrane efflux proteins (OEP)"/>
    <property type="match status" value="1"/>
</dbReference>
<keyword evidence="4" id="KW-1185">Reference proteome</keyword>
<dbReference type="GO" id="GO:0005886">
    <property type="term" value="C:plasma membrane"/>
    <property type="evidence" value="ECO:0007669"/>
    <property type="project" value="UniProtKB-SubCell"/>
</dbReference>
<dbReference type="PANTHER" id="PTHR30203">
    <property type="entry name" value="OUTER MEMBRANE CATION EFFLUX PROTEIN"/>
    <property type="match status" value="1"/>
</dbReference>
<comment type="similarity">
    <text evidence="1 2">Belongs to the outer membrane factor (OMF) (TC 1.B.17) family.</text>
</comment>
<dbReference type="PROSITE" id="PS51257">
    <property type="entry name" value="PROKAR_LIPOPROTEIN"/>
    <property type="match status" value="1"/>
</dbReference>